<evidence type="ECO:0000313" key="1">
    <source>
        <dbReference type="EMBL" id="KRM07216.1"/>
    </source>
</evidence>
<dbReference type="GO" id="GO:0016791">
    <property type="term" value="F:phosphatase activity"/>
    <property type="evidence" value="ECO:0007669"/>
    <property type="project" value="TreeGrafter"/>
</dbReference>
<evidence type="ECO:0008006" key="3">
    <source>
        <dbReference type="Google" id="ProtNLM"/>
    </source>
</evidence>
<comment type="caution">
    <text evidence="1">The sequence shown here is derived from an EMBL/GenBank/DDBJ whole genome shotgun (WGS) entry which is preliminary data.</text>
</comment>
<reference evidence="1 2" key="1">
    <citation type="journal article" date="2015" name="Genome Announc.">
        <title>Expanding the biotechnology potential of lactobacilli through comparative genomics of 213 strains and associated genera.</title>
        <authorList>
            <person name="Sun Z."/>
            <person name="Harris H.M."/>
            <person name="McCann A."/>
            <person name="Guo C."/>
            <person name="Argimon S."/>
            <person name="Zhang W."/>
            <person name="Yang X."/>
            <person name="Jeffery I.B."/>
            <person name="Cooney J.C."/>
            <person name="Kagawa T.F."/>
            <person name="Liu W."/>
            <person name="Song Y."/>
            <person name="Salvetti E."/>
            <person name="Wrobel A."/>
            <person name="Rasinkangas P."/>
            <person name="Parkhill J."/>
            <person name="Rea M.C."/>
            <person name="O'Sullivan O."/>
            <person name="Ritari J."/>
            <person name="Douillard F.P."/>
            <person name="Paul Ross R."/>
            <person name="Yang R."/>
            <person name="Briner A.E."/>
            <person name="Felis G.E."/>
            <person name="de Vos W.M."/>
            <person name="Barrangou R."/>
            <person name="Klaenhammer T.R."/>
            <person name="Caufield P.W."/>
            <person name="Cui Y."/>
            <person name="Zhang H."/>
            <person name="O'Toole P.W."/>
        </authorList>
    </citation>
    <scope>NUCLEOTIDE SEQUENCE [LARGE SCALE GENOMIC DNA]</scope>
    <source>
        <strain evidence="1 2">DSM 16761</strain>
    </source>
</reference>
<dbReference type="InterPro" id="IPR006379">
    <property type="entry name" value="HAD-SF_hydro_IIB"/>
</dbReference>
<dbReference type="Gene3D" id="3.40.50.1000">
    <property type="entry name" value="HAD superfamily/HAD-like"/>
    <property type="match status" value="1"/>
</dbReference>
<dbReference type="Gene3D" id="3.30.1240.10">
    <property type="match status" value="1"/>
</dbReference>
<name>A0A0R1VN28_9LACO</name>
<dbReference type="PROSITE" id="PS01229">
    <property type="entry name" value="COF_2"/>
    <property type="match status" value="1"/>
</dbReference>
<dbReference type="InterPro" id="IPR023214">
    <property type="entry name" value="HAD_sf"/>
</dbReference>
<dbReference type="NCBIfam" id="TIGR00099">
    <property type="entry name" value="Cof-subfamily"/>
    <property type="match status" value="1"/>
</dbReference>
<dbReference type="AlphaFoldDB" id="A0A0R1VN28"/>
<dbReference type="SFLD" id="SFLDG01140">
    <property type="entry name" value="C2.B:_Phosphomannomutase_and_P"/>
    <property type="match status" value="1"/>
</dbReference>
<protein>
    <recommendedName>
        <fullName evidence="3">Hydrolase</fullName>
    </recommendedName>
</protein>
<dbReference type="GO" id="GO:0000287">
    <property type="term" value="F:magnesium ion binding"/>
    <property type="evidence" value="ECO:0007669"/>
    <property type="project" value="TreeGrafter"/>
</dbReference>
<proteinExistence type="predicted"/>
<dbReference type="GO" id="GO:0005829">
    <property type="term" value="C:cytosol"/>
    <property type="evidence" value="ECO:0007669"/>
    <property type="project" value="TreeGrafter"/>
</dbReference>
<dbReference type="Pfam" id="PF08282">
    <property type="entry name" value="Hydrolase_3"/>
    <property type="match status" value="1"/>
</dbReference>
<dbReference type="EMBL" id="AZFU01000001">
    <property type="protein sequence ID" value="KRM07216.1"/>
    <property type="molecule type" value="Genomic_DNA"/>
</dbReference>
<dbReference type="RefSeq" id="WP_025014275.1">
    <property type="nucleotide sequence ID" value="NZ_AZFU01000001.1"/>
</dbReference>
<dbReference type="Proteomes" id="UP000051307">
    <property type="component" value="Unassembled WGS sequence"/>
</dbReference>
<dbReference type="PANTHER" id="PTHR10000">
    <property type="entry name" value="PHOSPHOSERINE PHOSPHATASE"/>
    <property type="match status" value="1"/>
</dbReference>
<dbReference type="PANTHER" id="PTHR10000:SF8">
    <property type="entry name" value="HAD SUPERFAMILY HYDROLASE-LIKE, TYPE 3"/>
    <property type="match status" value="1"/>
</dbReference>
<sequence>MSAKLIFSDIDGTLINNELKVTPKTRDAIRHQIINGNIFIPASARLPKGIMTAVGQILKVLPMIAYNGALALDETGRALITRFFNAKEAAEICRYVEEQNSGAAWNIYSGYVWYSSEKENDWVKKEESIVGVKSTKTSIDQIAKLQGVHKGLIMGKPEEIDRMQKELAKKYTDLDFVKSSPTLLEIVLKGVSKKSALEIVAQEYGVDLKDCIAFGDNYNDEAMLKAVGHPFLMGNAPEDLKKQFKSEDITLDNNHDGIAKALENIK</sequence>
<dbReference type="PATRIC" id="fig|1423767.3.peg.668"/>
<gene>
    <name evidence="1" type="ORF">FC59_GL000644</name>
</gene>
<organism evidence="1 2">
    <name type="scientific">Lactobacillus kitasatonis DSM 16761 = JCM 1039</name>
    <dbReference type="NCBI Taxonomy" id="1423767"/>
    <lineage>
        <taxon>Bacteria</taxon>
        <taxon>Bacillati</taxon>
        <taxon>Bacillota</taxon>
        <taxon>Bacilli</taxon>
        <taxon>Lactobacillales</taxon>
        <taxon>Lactobacillaceae</taxon>
        <taxon>Lactobacillus</taxon>
    </lineage>
</organism>
<dbReference type="CDD" id="cd07516">
    <property type="entry name" value="HAD_Pase"/>
    <property type="match status" value="1"/>
</dbReference>
<evidence type="ECO:0000313" key="2">
    <source>
        <dbReference type="Proteomes" id="UP000051307"/>
    </source>
</evidence>
<dbReference type="SFLD" id="SFLDS00003">
    <property type="entry name" value="Haloacid_Dehalogenase"/>
    <property type="match status" value="1"/>
</dbReference>
<accession>A0A0R1VN28</accession>
<dbReference type="OrthoDB" id="9790031at2"/>
<dbReference type="InterPro" id="IPR036412">
    <property type="entry name" value="HAD-like_sf"/>
</dbReference>
<dbReference type="InterPro" id="IPR000150">
    <property type="entry name" value="Cof"/>
</dbReference>
<dbReference type="eggNOG" id="COG0561">
    <property type="taxonomic scope" value="Bacteria"/>
</dbReference>
<dbReference type="NCBIfam" id="TIGR01484">
    <property type="entry name" value="HAD-SF-IIB"/>
    <property type="match status" value="1"/>
</dbReference>
<dbReference type="SUPFAM" id="SSF56784">
    <property type="entry name" value="HAD-like"/>
    <property type="match status" value="1"/>
</dbReference>